<evidence type="ECO:0000256" key="1">
    <source>
        <dbReference type="SAM" id="MobiDB-lite"/>
    </source>
</evidence>
<dbReference type="Pfam" id="PF08645">
    <property type="entry name" value="PNK3P"/>
    <property type="match status" value="1"/>
</dbReference>
<dbReference type="InterPro" id="IPR006551">
    <property type="entry name" value="Polynucleotide_phosphatase"/>
</dbReference>
<feature type="compositionally biased region" description="Basic and acidic residues" evidence="1">
    <location>
        <begin position="43"/>
        <end position="56"/>
    </location>
</feature>
<dbReference type="FunFam" id="3.40.50.300:FF:002548">
    <property type="entry name" value="DNA kinase/phosphatase Pnk1"/>
    <property type="match status" value="1"/>
</dbReference>
<feature type="region of interest" description="Disordered" evidence="1">
    <location>
        <begin position="1"/>
        <end position="62"/>
    </location>
</feature>
<dbReference type="InterPro" id="IPR036412">
    <property type="entry name" value="HAD-like_sf"/>
</dbReference>
<name>A0A9P8CT80_9HYPO</name>
<dbReference type="Gene3D" id="3.40.50.1000">
    <property type="entry name" value="HAD superfamily/HAD-like"/>
    <property type="match status" value="1"/>
</dbReference>
<dbReference type="NCBIfam" id="TIGR01662">
    <property type="entry name" value="HAD-SF-IIIA"/>
    <property type="match status" value="1"/>
</dbReference>
<gene>
    <name evidence="2" type="ORF">F5Z01DRAFT_477249</name>
</gene>
<organism evidence="2 3">
    <name type="scientific">Emericellopsis atlantica</name>
    <dbReference type="NCBI Taxonomy" id="2614577"/>
    <lineage>
        <taxon>Eukaryota</taxon>
        <taxon>Fungi</taxon>
        <taxon>Dikarya</taxon>
        <taxon>Ascomycota</taxon>
        <taxon>Pezizomycotina</taxon>
        <taxon>Sordariomycetes</taxon>
        <taxon>Hypocreomycetidae</taxon>
        <taxon>Hypocreales</taxon>
        <taxon>Bionectriaceae</taxon>
        <taxon>Emericellopsis</taxon>
    </lineage>
</organism>
<evidence type="ECO:0000313" key="3">
    <source>
        <dbReference type="Proteomes" id="UP000887229"/>
    </source>
</evidence>
<dbReference type="GO" id="GO:0003690">
    <property type="term" value="F:double-stranded DNA binding"/>
    <property type="evidence" value="ECO:0007669"/>
    <property type="project" value="TreeGrafter"/>
</dbReference>
<dbReference type="SUPFAM" id="SSF52540">
    <property type="entry name" value="P-loop containing nucleoside triphosphate hydrolases"/>
    <property type="match status" value="1"/>
</dbReference>
<dbReference type="EMBL" id="MU251247">
    <property type="protein sequence ID" value="KAG9256546.1"/>
    <property type="molecule type" value="Genomic_DNA"/>
</dbReference>
<dbReference type="Proteomes" id="UP000887229">
    <property type="component" value="Unassembled WGS sequence"/>
</dbReference>
<dbReference type="PANTHER" id="PTHR12083:SF9">
    <property type="entry name" value="BIFUNCTIONAL POLYNUCLEOTIDE PHOSPHATASE_KINASE"/>
    <property type="match status" value="1"/>
</dbReference>
<dbReference type="SUPFAM" id="SSF56784">
    <property type="entry name" value="HAD-like"/>
    <property type="match status" value="1"/>
</dbReference>
<dbReference type="RefSeq" id="XP_046120470.1">
    <property type="nucleotide sequence ID" value="XM_046260040.1"/>
</dbReference>
<dbReference type="InterPro" id="IPR013954">
    <property type="entry name" value="PNK3P"/>
</dbReference>
<protein>
    <submittedName>
        <fullName evidence="2">Polynucleotide kinase 3 phosphatase-domain-containing protein</fullName>
    </submittedName>
</protein>
<accession>A0A9P8CT80</accession>
<dbReference type="FunFam" id="3.40.50.1000:FF:000078">
    <property type="entry name" value="Bifunctional polynucleotide phosphatase/kinase"/>
    <property type="match status" value="1"/>
</dbReference>
<proteinExistence type="predicted"/>
<dbReference type="InterPro" id="IPR027417">
    <property type="entry name" value="P-loop_NTPase"/>
</dbReference>
<dbReference type="GO" id="GO:0006281">
    <property type="term" value="P:DNA repair"/>
    <property type="evidence" value="ECO:0007669"/>
    <property type="project" value="TreeGrafter"/>
</dbReference>
<dbReference type="GO" id="GO:0046404">
    <property type="term" value="F:ATP-dependent polydeoxyribonucleotide 5'-hydroxyl-kinase activity"/>
    <property type="evidence" value="ECO:0007669"/>
    <property type="project" value="TreeGrafter"/>
</dbReference>
<evidence type="ECO:0000313" key="2">
    <source>
        <dbReference type="EMBL" id="KAG9256546.1"/>
    </source>
</evidence>
<dbReference type="NCBIfam" id="TIGR01664">
    <property type="entry name" value="DNA-3'-Pase"/>
    <property type="match status" value="1"/>
</dbReference>
<dbReference type="InterPro" id="IPR006549">
    <property type="entry name" value="HAD-SF_hydro_IIIA"/>
</dbReference>
<comment type="caution">
    <text evidence="2">The sequence shown here is derived from an EMBL/GenBank/DDBJ whole genome shotgun (WGS) entry which is preliminary data.</text>
</comment>
<sequence>MSPPSPKRKASDAPISPPPLKRKVQSGTTKSAVASFFTPASQKPKERTLWTERAPDDDSPATLLVGRYEPEQAEDKTKVRRKIAAFDLDSTLITTASGKTHANGATDWKWWSNQVPGRLRQMYEEEGYRVVILSNQAGLTLHFDANHKGPKAGAQKRVSDFKLKCNSVLNHLDLPTTIYAATAKDMYRKPRLGMWKELCDDYDIPEDEIDLGASIFVGDAGGRVASVANPSTGAVAAKKDFSCSDRNFAHNVGIEYKTPEEFFLGEKPREFVRDFDLASYSFVENGAAAEQRVFEKANKQDIVLFCGPPGAGKSTFFWTHLQPLGYERINQDILKSRDRCVKVAQEYLQDGESVAIDNTNADVDTRAVWVEVARKAKVPIRCVWFKTPIHVAQHNDAVRSQNKVLNREGRSGLPPMAFSGFASRHKEPRLEEGFQDIVEMPFEFKGTKEEYEIWARYW</sequence>
<dbReference type="GeneID" id="70290943"/>
<keyword evidence="3" id="KW-1185">Reference proteome</keyword>
<dbReference type="OrthoDB" id="19045at2759"/>
<keyword evidence="2" id="KW-0808">Transferase</keyword>
<keyword evidence="2" id="KW-0418">Kinase</keyword>
<dbReference type="GO" id="GO:0046403">
    <property type="term" value="F:polynucleotide 3'-phosphatase activity"/>
    <property type="evidence" value="ECO:0007669"/>
    <property type="project" value="TreeGrafter"/>
</dbReference>
<dbReference type="AlphaFoldDB" id="A0A9P8CT80"/>
<dbReference type="InterPro" id="IPR023214">
    <property type="entry name" value="HAD_sf"/>
</dbReference>
<dbReference type="Gene3D" id="3.40.50.300">
    <property type="entry name" value="P-loop containing nucleotide triphosphate hydrolases"/>
    <property type="match status" value="1"/>
</dbReference>
<dbReference type="Pfam" id="PF13671">
    <property type="entry name" value="AAA_33"/>
    <property type="match status" value="1"/>
</dbReference>
<reference evidence="2" key="1">
    <citation type="journal article" date="2021" name="IMA Fungus">
        <title>Genomic characterization of three marine fungi, including Emericellopsis atlantica sp. nov. with signatures of a generalist lifestyle and marine biomass degradation.</title>
        <authorList>
            <person name="Hagestad O.C."/>
            <person name="Hou L."/>
            <person name="Andersen J.H."/>
            <person name="Hansen E.H."/>
            <person name="Altermark B."/>
            <person name="Li C."/>
            <person name="Kuhnert E."/>
            <person name="Cox R.J."/>
            <person name="Crous P.W."/>
            <person name="Spatafora J.W."/>
            <person name="Lail K."/>
            <person name="Amirebrahimi M."/>
            <person name="Lipzen A."/>
            <person name="Pangilinan J."/>
            <person name="Andreopoulos W."/>
            <person name="Hayes R.D."/>
            <person name="Ng V."/>
            <person name="Grigoriev I.V."/>
            <person name="Jackson S.A."/>
            <person name="Sutton T.D.S."/>
            <person name="Dobson A.D.W."/>
            <person name="Rama T."/>
        </authorList>
    </citation>
    <scope>NUCLEOTIDE SEQUENCE</scope>
    <source>
        <strain evidence="2">TS7</strain>
    </source>
</reference>
<dbReference type="PANTHER" id="PTHR12083">
    <property type="entry name" value="BIFUNCTIONAL POLYNUCLEOTIDE PHOSPHATASE/KINASE"/>
    <property type="match status" value="1"/>
</dbReference>